<proteinExistence type="predicted"/>
<evidence type="ECO:0000313" key="1">
    <source>
        <dbReference type="EMBL" id="CAJ1394383.1"/>
    </source>
</evidence>
<comment type="caution">
    <text evidence="1">The sequence shown here is derived from an EMBL/GenBank/DDBJ whole genome shotgun (WGS) entry which is preliminary data.</text>
</comment>
<evidence type="ECO:0000313" key="2">
    <source>
        <dbReference type="Proteomes" id="UP001178507"/>
    </source>
</evidence>
<gene>
    <name evidence="1" type="ORF">EVOR1521_LOCUS19046</name>
</gene>
<dbReference type="AlphaFoldDB" id="A0AA36IUU9"/>
<reference evidence="1" key="1">
    <citation type="submission" date="2023-08" db="EMBL/GenBank/DDBJ databases">
        <authorList>
            <person name="Chen Y."/>
            <person name="Shah S."/>
            <person name="Dougan E. K."/>
            <person name="Thang M."/>
            <person name="Chan C."/>
        </authorList>
    </citation>
    <scope>NUCLEOTIDE SEQUENCE</scope>
</reference>
<accession>A0AA36IUU9</accession>
<name>A0AA36IUU9_9DINO</name>
<keyword evidence="2" id="KW-1185">Reference proteome</keyword>
<dbReference type="EMBL" id="CAUJNA010002813">
    <property type="protein sequence ID" value="CAJ1394383.1"/>
    <property type="molecule type" value="Genomic_DNA"/>
</dbReference>
<organism evidence="1 2">
    <name type="scientific">Effrenium voratum</name>
    <dbReference type="NCBI Taxonomy" id="2562239"/>
    <lineage>
        <taxon>Eukaryota</taxon>
        <taxon>Sar</taxon>
        <taxon>Alveolata</taxon>
        <taxon>Dinophyceae</taxon>
        <taxon>Suessiales</taxon>
        <taxon>Symbiodiniaceae</taxon>
        <taxon>Effrenium</taxon>
    </lineage>
</organism>
<protein>
    <submittedName>
        <fullName evidence="1">Uncharacterized protein</fullName>
    </submittedName>
</protein>
<dbReference type="Proteomes" id="UP001178507">
    <property type="component" value="Unassembled WGS sequence"/>
</dbReference>
<sequence>MADAAAEVKEIQKASAEGRKQWSLWCETHGHSVRDPTKHSPEFLREFLEYWKDGGRLEASMPAKVEVLAELVKNGQRNSHHWQQAWRLYCERWGGGVNDPYKHNAEFLLGFLDLLATRACMELYSSPVMDPSYQGTDPSYHWNWNESDPVKEACVQKIKTLQRSSEDAKRLWWEFCDLQQGGVRDPTRHDVRVLQEFLSSHNIS</sequence>